<name>A0A6L6IIM1_9ENTR</name>
<dbReference type="SUPFAM" id="SSF53756">
    <property type="entry name" value="UDP-Glycosyltransferase/glycogen phosphorylase"/>
    <property type="match status" value="1"/>
</dbReference>
<dbReference type="InterPro" id="IPR051199">
    <property type="entry name" value="LPS_LOS_Heptosyltrfase"/>
</dbReference>
<dbReference type="AlphaFoldDB" id="A0A6L6IIM1"/>
<dbReference type="GO" id="GO:0009244">
    <property type="term" value="P:lipopolysaccharide core region biosynthetic process"/>
    <property type="evidence" value="ECO:0007669"/>
    <property type="project" value="TreeGrafter"/>
</dbReference>
<dbReference type="OrthoDB" id="89608at2"/>
<dbReference type="Proteomes" id="UP000477739">
    <property type="component" value="Unassembled WGS sequence"/>
</dbReference>
<dbReference type="GO" id="GO:0005829">
    <property type="term" value="C:cytosol"/>
    <property type="evidence" value="ECO:0007669"/>
    <property type="project" value="TreeGrafter"/>
</dbReference>
<dbReference type="Gene3D" id="3.40.50.2000">
    <property type="entry name" value="Glycogen Phosphorylase B"/>
    <property type="match status" value="2"/>
</dbReference>
<dbReference type="InterPro" id="IPR002201">
    <property type="entry name" value="Glyco_trans_9"/>
</dbReference>
<comment type="caution">
    <text evidence="3">The sequence shown here is derived from an EMBL/GenBank/DDBJ whole genome shotgun (WGS) entry which is preliminary data.</text>
</comment>
<dbReference type="CDD" id="cd03789">
    <property type="entry name" value="GT9_LPS_heptosyltransferase"/>
    <property type="match status" value="1"/>
</dbReference>
<gene>
    <name evidence="3" type="ORF">GJV78_04465</name>
</gene>
<accession>A0A6L6IIM1</accession>
<dbReference type="Pfam" id="PF01075">
    <property type="entry name" value="Glyco_transf_9"/>
    <property type="match status" value="1"/>
</dbReference>
<evidence type="ECO:0000256" key="2">
    <source>
        <dbReference type="ARBA" id="ARBA00022679"/>
    </source>
</evidence>
<keyword evidence="4" id="KW-1185">Reference proteome</keyword>
<dbReference type="EMBL" id="WMJZ01000004">
    <property type="protein sequence ID" value="MTH45528.1"/>
    <property type="molecule type" value="Genomic_DNA"/>
</dbReference>
<dbReference type="PANTHER" id="PTHR30160">
    <property type="entry name" value="TETRAACYLDISACCHARIDE 4'-KINASE-RELATED"/>
    <property type="match status" value="1"/>
</dbReference>
<evidence type="ECO:0000313" key="4">
    <source>
        <dbReference type="Proteomes" id="UP000477739"/>
    </source>
</evidence>
<proteinExistence type="predicted"/>
<keyword evidence="1" id="KW-0328">Glycosyltransferase</keyword>
<dbReference type="GO" id="GO:0008713">
    <property type="term" value="F:ADP-heptose-lipopolysaccharide heptosyltransferase activity"/>
    <property type="evidence" value="ECO:0007669"/>
    <property type="project" value="TreeGrafter"/>
</dbReference>
<dbReference type="PANTHER" id="PTHR30160:SF1">
    <property type="entry name" value="LIPOPOLYSACCHARIDE 1,2-N-ACETYLGLUCOSAMINETRANSFERASE-RELATED"/>
    <property type="match status" value="1"/>
</dbReference>
<organism evidence="3 4">
    <name type="scientific">Intestinirhabdus alba</name>
    <dbReference type="NCBI Taxonomy" id="2899544"/>
    <lineage>
        <taxon>Bacteria</taxon>
        <taxon>Pseudomonadati</taxon>
        <taxon>Pseudomonadota</taxon>
        <taxon>Gammaproteobacteria</taxon>
        <taxon>Enterobacterales</taxon>
        <taxon>Enterobacteriaceae</taxon>
        <taxon>Intestinirhabdus</taxon>
    </lineage>
</organism>
<evidence type="ECO:0000313" key="3">
    <source>
        <dbReference type="EMBL" id="MTH45528.1"/>
    </source>
</evidence>
<reference evidence="3 4" key="1">
    <citation type="submission" date="2019-11" db="EMBL/GenBank/DDBJ databases">
        <title>Escherichia alba sp. nov. isolated from the gut of plastic-eating superworms Zophobas atratus.</title>
        <authorList>
            <person name="Yang Y."/>
        </authorList>
    </citation>
    <scope>NUCLEOTIDE SEQUENCE [LARGE SCALE GENOMIC DNA]</scope>
    <source>
        <strain evidence="4">BIT-B35</strain>
    </source>
</reference>
<evidence type="ECO:0000256" key="1">
    <source>
        <dbReference type="ARBA" id="ARBA00022676"/>
    </source>
</evidence>
<sequence>MRLGSFHKKKRYYINKIKTNVLSLFLRKREVSELHSPLIKTCLLVHNNGKIGDLIVLSSLYRELEQRGVKLSIVTNGAGRAFLSGNKKIHQFYIKKSNKLRDIIALCAQLRAQPFDLVLDPFETMPSFVHSLLLFSVRAQHILGFDKCYRRYYTTYHPHDEGLTRHMCTRANEIFSQLYGAAGSTFDNRYYVPLPEEVEAKIIDFLGESQVIIINPLGAKKICRLTSAQISAIYDQVKESMPGYRILFTGLPADLRSIDLPHIETLPFGEFNYTVALTKHSRFVISVDTALVHIASAFEIPTLALYPNARHPTYPSHLIWSPNNRHAIQIVSPGCTVKDISPEVLRDAVDALFSKSVKPSPSASRGAESEAG</sequence>
<keyword evidence="2" id="KW-0808">Transferase</keyword>
<protein>
    <submittedName>
        <fullName evidence="3">Lipopolysaccharide 1,2-N-acetylglucosaminetransferase</fullName>
    </submittedName>
</protein>